<protein>
    <submittedName>
        <fullName evidence="1">Uncharacterized protein</fullName>
    </submittedName>
</protein>
<dbReference type="EMBL" id="BK015854">
    <property type="protein sequence ID" value="DAD69720.1"/>
    <property type="molecule type" value="Genomic_DNA"/>
</dbReference>
<proteinExistence type="predicted"/>
<reference evidence="1" key="1">
    <citation type="journal article" date="2021" name="Proc. Natl. Acad. Sci. U.S.A.">
        <title>A Catalog of Tens of Thousands of Viruses from Human Metagenomes Reveals Hidden Associations with Chronic Diseases.</title>
        <authorList>
            <person name="Tisza M.J."/>
            <person name="Buck C.B."/>
        </authorList>
    </citation>
    <scope>NUCLEOTIDE SEQUENCE</scope>
    <source>
        <strain evidence="1">CtFCq8</strain>
    </source>
</reference>
<name>A0A8S5LIM5_9CAUD</name>
<sequence length="270" mass="30338">MTQDQDPELVYLRYHLDNNAPVDLLDFTDSILAIQSEYSHFLKGRGRHGTNARLNIKKVEEGSIVFEFMEAVLPTAIVAAGNANTLIDFGKHLKNLAQSLTTGSQIPAEGYNPESLSNISKIVQPLARNPDSNLGFSVMTDGGQTIFNNCTFNLNSTEGNALQNRAQGAKETLRENISRTEESKEHVLLRLARLDREADSKQDRGIIEAFEVNKARKLLFDDDSIKARFMESDQNAFKCLYYVDAIAMYQEGRIIAYRITNLHDVFEAED</sequence>
<evidence type="ECO:0000313" key="1">
    <source>
        <dbReference type="EMBL" id="DAD69720.1"/>
    </source>
</evidence>
<accession>A0A8S5LIM5</accession>
<organism evidence="1">
    <name type="scientific">Myoviridae sp. ctFCq8</name>
    <dbReference type="NCBI Taxonomy" id="2827605"/>
    <lineage>
        <taxon>Viruses</taxon>
        <taxon>Duplodnaviria</taxon>
        <taxon>Heunggongvirae</taxon>
        <taxon>Uroviricota</taxon>
        <taxon>Caudoviricetes</taxon>
    </lineage>
</organism>